<dbReference type="OrthoDB" id="9802328at2"/>
<dbReference type="PANTHER" id="PTHR42790:SF19">
    <property type="entry name" value="KYNURENINE_ALPHA-AMINOADIPATE AMINOTRANSFERASE, MITOCHONDRIAL"/>
    <property type="match status" value="1"/>
</dbReference>
<accession>D1CA43</accession>
<feature type="domain" description="Aminotransferase class I/classII large" evidence="6">
    <location>
        <begin position="31"/>
        <end position="389"/>
    </location>
</feature>
<evidence type="ECO:0000256" key="4">
    <source>
        <dbReference type="ARBA" id="ARBA00022898"/>
    </source>
</evidence>
<dbReference type="GO" id="GO:0030170">
    <property type="term" value="F:pyridoxal phosphate binding"/>
    <property type="evidence" value="ECO:0007669"/>
    <property type="project" value="InterPro"/>
</dbReference>
<dbReference type="Gene3D" id="3.90.1150.10">
    <property type="entry name" value="Aspartate Aminotransferase, domain 1"/>
    <property type="match status" value="1"/>
</dbReference>
<dbReference type="STRING" id="479434.Sthe_3286"/>
<feature type="region of interest" description="Disordered" evidence="5">
    <location>
        <begin position="1"/>
        <end position="23"/>
    </location>
</feature>
<gene>
    <name evidence="7" type="ordered locus">Sthe_3286</name>
</gene>
<dbReference type="eggNOG" id="COG1167">
    <property type="taxonomic scope" value="Bacteria"/>
</dbReference>
<organism evidence="7 8">
    <name type="scientific">Sphaerobacter thermophilus (strain ATCC 49802 / DSM 20745 / KCCM 41009 / NCIMB 13125 / S 6022)</name>
    <dbReference type="NCBI Taxonomy" id="479434"/>
    <lineage>
        <taxon>Bacteria</taxon>
        <taxon>Pseudomonadati</taxon>
        <taxon>Thermomicrobiota</taxon>
        <taxon>Thermomicrobia</taxon>
        <taxon>Sphaerobacterales</taxon>
        <taxon>Sphaerobacterineae</taxon>
        <taxon>Sphaerobacteraceae</taxon>
        <taxon>Sphaerobacter</taxon>
    </lineage>
</organism>
<dbReference type="KEGG" id="sti:Sthe_3286"/>
<evidence type="ECO:0000256" key="3">
    <source>
        <dbReference type="ARBA" id="ARBA00022679"/>
    </source>
</evidence>
<dbReference type="InterPro" id="IPR015421">
    <property type="entry name" value="PyrdxlP-dep_Trfase_major"/>
</dbReference>
<dbReference type="PANTHER" id="PTHR42790">
    <property type="entry name" value="AMINOTRANSFERASE"/>
    <property type="match status" value="1"/>
</dbReference>
<evidence type="ECO:0000256" key="2">
    <source>
        <dbReference type="ARBA" id="ARBA00022576"/>
    </source>
</evidence>
<dbReference type="InParanoid" id="D1CA43"/>
<dbReference type="Gene3D" id="3.40.640.10">
    <property type="entry name" value="Type I PLP-dependent aspartate aminotransferase-like (Major domain)"/>
    <property type="match status" value="1"/>
</dbReference>
<comment type="cofactor">
    <cofactor evidence="1">
        <name>pyridoxal 5'-phosphate</name>
        <dbReference type="ChEBI" id="CHEBI:597326"/>
    </cofactor>
</comment>
<dbReference type="GO" id="GO:1901605">
    <property type="term" value="P:alpha-amino acid metabolic process"/>
    <property type="evidence" value="ECO:0007669"/>
    <property type="project" value="TreeGrafter"/>
</dbReference>
<keyword evidence="8" id="KW-1185">Reference proteome</keyword>
<name>D1CA43_SPHTD</name>
<dbReference type="AlphaFoldDB" id="D1CA43"/>
<dbReference type="InterPro" id="IPR015422">
    <property type="entry name" value="PyrdxlP-dep_Trfase_small"/>
</dbReference>
<keyword evidence="3" id="KW-0808">Transferase</keyword>
<evidence type="ECO:0000256" key="1">
    <source>
        <dbReference type="ARBA" id="ARBA00001933"/>
    </source>
</evidence>
<reference evidence="7 8" key="2">
    <citation type="journal article" date="2010" name="Stand. Genomic Sci.">
        <title>Complete genome sequence of Desulfohalobium retbaense type strain (HR(100)).</title>
        <authorList>
            <person name="Spring S."/>
            <person name="Nolan M."/>
            <person name="Lapidus A."/>
            <person name="Glavina Del Rio T."/>
            <person name="Copeland A."/>
            <person name="Tice H."/>
            <person name="Cheng J.F."/>
            <person name="Lucas S."/>
            <person name="Land M."/>
            <person name="Chen F."/>
            <person name="Bruce D."/>
            <person name="Goodwin L."/>
            <person name="Pitluck S."/>
            <person name="Ivanova N."/>
            <person name="Mavromatis K."/>
            <person name="Mikhailova N."/>
            <person name="Pati A."/>
            <person name="Chen A."/>
            <person name="Palaniappan K."/>
            <person name="Hauser L."/>
            <person name="Chang Y.J."/>
            <person name="Jeffries C.D."/>
            <person name="Munk C."/>
            <person name="Kiss H."/>
            <person name="Chain P."/>
            <person name="Han C."/>
            <person name="Brettin T."/>
            <person name="Detter J.C."/>
            <person name="Schuler E."/>
            <person name="Goker M."/>
            <person name="Rohde M."/>
            <person name="Bristow J."/>
            <person name="Eisen J.A."/>
            <person name="Markowitz V."/>
            <person name="Hugenholtz P."/>
            <person name="Kyrpides N.C."/>
            <person name="Klenk H.P."/>
        </authorList>
    </citation>
    <scope>NUCLEOTIDE SEQUENCE [LARGE SCALE GENOMIC DNA]</scope>
    <source>
        <strain evidence="8">ATCC 49802 / DSM 20745 / S 6022</strain>
    </source>
</reference>
<evidence type="ECO:0000259" key="6">
    <source>
        <dbReference type="Pfam" id="PF00155"/>
    </source>
</evidence>
<reference evidence="8" key="1">
    <citation type="submission" date="2009-11" db="EMBL/GenBank/DDBJ databases">
        <title>The complete chromosome 2 of Sphaerobacter thermophilus DSM 20745.</title>
        <authorList>
            <person name="Lucas S."/>
            <person name="Copeland A."/>
            <person name="Lapidus A."/>
            <person name="Glavina del Rio T."/>
            <person name="Dalin E."/>
            <person name="Tice H."/>
            <person name="Bruce D."/>
            <person name="Goodwin L."/>
            <person name="Pitluck S."/>
            <person name="Kyrpides N."/>
            <person name="Mavromatis K."/>
            <person name="Ivanova N."/>
            <person name="Mikhailova N."/>
            <person name="LaButti K.M."/>
            <person name="Clum A."/>
            <person name="Sun H.I."/>
            <person name="Brettin T."/>
            <person name="Detter J.C."/>
            <person name="Han C."/>
            <person name="Larimer F."/>
            <person name="Land M."/>
            <person name="Hauser L."/>
            <person name="Markowitz V."/>
            <person name="Cheng J.F."/>
            <person name="Hugenholtz P."/>
            <person name="Woyke T."/>
            <person name="Wu D."/>
            <person name="Steenblock K."/>
            <person name="Schneider S."/>
            <person name="Pukall R."/>
            <person name="Goeker M."/>
            <person name="Klenk H.P."/>
            <person name="Eisen J.A."/>
        </authorList>
    </citation>
    <scope>NUCLEOTIDE SEQUENCE [LARGE SCALE GENOMIC DNA]</scope>
    <source>
        <strain evidence="8">ATCC 49802 / DSM 20745 / S 6022</strain>
    </source>
</reference>
<evidence type="ECO:0000313" key="8">
    <source>
        <dbReference type="Proteomes" id="UP000002027"/>
    </source>
</evidence>
<dbReference type="Pfam" id="PF00155">
    <property type="entry name" value="Aminotran_1_2"/>
    <property type="match status" value="1"/>
</dbReference>
<dbReference type="CDD" id="cd00609">
    <property type="entry name" value="AAT_like"/>
    <property type="match status" value="1"/>
</dbReference>
<dbReference type="InterPro" id="IPR050859">
    <property type="entry name" value="Class-I_PLP-dep_aminotransf"/>
</dbReference>
<evidence type="ECO:0000256" key="5">
    <source>
        <dbReference type="SAM" id="MobiDB-lite"/>
    </source>
</evidence>
<evidence type="ECO:0000313" key="7">
    <source>
        <dbReference type="EMBL" id="ACZ40686.1"/>
    </source>
</evidence>
<protein>
    <submittedName>
        <fullName evidence="7">Putative transcriptional regulator, GntR family</fullName>
    </submittedName>
</protein>
<dbReference type="GO" id="GO:0008483">
    <property type="term" value="F:transaminase activity"/>
    <property type="evidence" value="ECO:0007669"/>
    <property type="project" value="UniProtKB-KW"/>
</dbReference>
<sequence>MTDTWSQRWSRRGKLAASGSAPSRVAPPGMISFVYGDPDVPSLPLEEMAQAAEYLAENNRRDALAYQNAIQGDELNESLAQKLARDQGIHVSPEQIFVSHGASAGLSLLCDMVLDPGDVVLADAPAWMGATNMFRLAGAEVIGVPLDDDGIDPARVEAVLDDLARQGRKPKFLYTIPTFQNPEGVELSLERRHALAKLADERDLLIVEDDAYVDLRFSGEPKPTLFSLSQRGNVLFSGTLSKTIAAGLRLGYLVGPADVMATMARGAVDTLRNTYTAALADWYLRSGKLEAHIIELRQIYREKCERMLAALEREMPEGTSWTRPNGGFFIWLTLPEGVDAVDMLPAAREAGVDYIPGTAFYSDGSGRGNLRLSYSGVTLEQIDEGIARLAKVTRAALAKAGAPAD</sequence>
<proteinExistence type="predicted"/>
<dbReference type="EMBL" id="CP001824">
    <property type="protein sequence ID" value="ACZ40686.1"/>
    <property type="molecule type" value="Genomic_DNA"/>
</dbReference>
<keyword evidence="4" id="KW-0663">Pyridoxal phosphate</keyword>
<keyword evidence="2" id="KW-0032">Aminotransferase</keyword>
<dbReference type="SUPFAM" id="SSF53383">
    <property type="entry name" value="PLP-dependent transferases"/>
    <property type="match status" value="1"/>
</dbReference>
<dbReference type="InterPro" id="IPR004839">
    <property type="entry name" value="Aminotransferase_I/II_large"/>
</dbReference>
<dbReference type="InterPro" id="IPR015424">
    <property type="entry name" value="PyrdxlP-dep_Trfase"/>
</dbReference>
<dbReference type="HOGENOM" id="CLU_017584_0_6_0"/>
<dbReference type="Proteomes" id="UP000002027">
    <property type="component" value="Chromosome 2"/>
</dbReference>